<comment type="cofactor">
    <cofactor evidence="1">
        <name>Zn(2+)</name>
        <dbReference type="ChEBI" id="CHEBI:29105"/>
    </cofactor>
</comment>
<evidence type="ECO:0000256" key="7">
    <source>
        <dbReference type="ARBA" id="ARBA00022833"/>
    </source>
</evidence>
<dbReference type="RefSeq" id="WP_073071746.1">
    <property type="nucleotide sequence ID" value="NZ_MPPI01000012.1"/>
</dbReference>
<dbReference type="PANTHER" id="PTHR12589:SF7">
    <property type="entry name" value="6-PYRUVOYL TETRAHYDROBIOPTERIN SYNTHASE"/>
    <property type="match status" value="1"/>
</dbReference>
<comment type="similarity">
    <text evidence="3">Belongs to the PTPS family. QueD subfamily.</text>
</comment>
<evidence type="ECO:0000256" key="9">
    <source>
        <dbReference type="ARBA" id="ARBA00031449"/>
    </source>
</evidence>
<dbReference type="SUPFAM" id="SSF55620">
    <property type="entry name" value="Tetrahydrobiopterin biosynthesis enzymes-like"/>
    <property type="match status" value="2"/>
</dbReference>
<dbReference type="AlphaFoldDB" id="A0A2T1DGR6"/>
<keyword evidence="12" id="KW-1185">Reference proteome</keyword>
<dbReference type="OrthoDB" id="9804698at2"/>
<organism evidence="11 12">
    <name type="scientific">Phormidesmis priestleyi ULC007</name>
    <dbReference type="NCBI Taxonomy" id="1920490"/>
    <lineage>
        <taxon>Bacteria</taxon>
        <taxon>Bacillati</taxon>
        <taxon>Cyanobacteriota</taxon>
        <taxon>Cyanophyceae</taxon>
        <taxon>Leptolyngbyales</taxon>
        <taxon>Leptolyngbyaceae</taxon>
        <taxon>Phormidesmis</taxon>
    </lineage>
</organism>
<evidence type="ECO:0000313" key="11">
    <source>
        <dbReference type="EMBL" id="PSB19663.1"/>
    </source>
</evidence>
<dbReference type="EC" id="4.1.2.50" evidence="4"/>
<gene>
    <name evidence="11" type="ORF">C7B65_10220</name>
</gene>
<keyword evidence="6" id="KW-0479">Metal-binding</keyword>
<dbReference type="PANTHER" id="PTHR12589">
    <property type="entry name" value="PYRUVOYL TETRAHYDROBIOPTERIN SYNTHASE"/>
    <property type="match status" value="1"/>
</dbReference>
<comment type="caution">
    <text evidence="11">The sequence shown here is derived from an EMBL/GenBank/DDBJ whole genome shotgun (WGS) entry which is preliminary data.</text>
</comment>
<dbReference type="GO" id="GO:0070497">
    <property type="term" value="F:6-carboxytetrahydropterin synthase activity"/>
    <property type="evidence" value="ECO:0007669"/>
    <property type="project" value="UniProtKB-EC"/>
</dbReference>
<comment type="pathway">
    <text evidence="2">Purine metabolism; 7-cyano-7-deazaguanine biosynthesis.</text>
</comment>
<dbReference type="GO" id="GO:0046872">
    <property type="term" value="F:metal ion binding"/>
    <property type="evidence" value="ECO:0007669"/>
    <property type="project" value="UniProtKB-KW"/>
</dbReference>
<sequence length="289" mass="32967">MKCIIDRRAQFSASHRYWLPDLSEAENVERFGACARPMGHGHNYVLYVSMLGDLDDYGMVLNLSDVKHVIKQEVTSQLDFSFLNEAWADFQQTLPTTENIARVIWQRLESHLPIVNIRLYEHPELWADYQGNNMEAFLTVSTHFSAAHRLARPDLSFEKNCEIYGKCARPNGHGHNYHLEVTIKGEIDPQTGMLADLVAFEKAIEDHVVEPFDHTFLNKDIPYFEQVVPTAENIAVHIRDLLEQPIHNIGAQLYKVKLIESPNNSCEIYGSGVSDAIAMMMREPKMAIA</sequence>
<name>A0A2T1DGR6_9CYAN</name>
<dbReference type="Pfam" id="PF01242">
    <property type="entry name" value="PTPS"/>
    <property type="match status" value="2"/>
</dbReference>
<dbReference type="Gene3D" id="3.30.479.10">
    <property type="entry name" value="6-pyruvoyl tetrahydropterin synthase/QueD"/>
    <property type="match status" value="2"/>
</dbReference>
<dbReference type="Proteomes" id="UP000238634">
    <property type="component" value="Unassembled WGS sequence"/>
</dbReference>
<evidence type="ECO:0000256" key="5">
    <source>
        <dbReference type="ARBA" id="ARBA00018141"/>
    </source>
</evidence>
<dbReference type="UniPathway" id="UPA00391"/>
<accession>A0A2T1DGR6</accession>
<dbReference type="FunFam" id="3.30.479.10:FF:000003">
    <property type="entry name" value="6-pyruvoyl tetrahydrobiopterin synthase"/>
    <property type="match status" value="2"/>
</dbReference>
<evidence type="ECO:0000256" key="10">
    <source>
        <dbReference type="ARBA" id="ARBA00048807"/>
    </source>
</evidence>
<evidence type="ECO:0000256" key="4">
    <source>
        <dbReference type="ARBA" id="ARBA00012982"/>
    </source>
</evidence>
<comment type="catalytic activity">
    <reaction evidence="10">
        <text>7,8-dihydroneopterin 3'-triphosphate + H2O = 6-carboxy-5,6,7,8-tetrahydropterin + triphosphate + acetaldehyde + 2 H(+)</text>
        <dbReference type="Rhea" id="RHEA:27966"/>
        <dbReference type="ChEBI" id="CHEBI:15343"/>
        <dbReference type="ChEBI" id="CHEBI:15377"/>
        <dbReference type="ChEBI" id="CHEBI:15378"/>
        <dbReference type="ChEBI" id="CHEBI:18036"/>
        <dbReference type="ChEBI" id="CHEBI:58462"/>
        <dbReference type="ChEBI" id="CHEBI:61032"/>
        <dbReference type="EC" id="4.1.2.50"/>
    </reaction>
</comment>
<evidence type="ECO:0000256" key="8">
    <source>
        <dbReference type="ARBA" id="ARBA00023239"/>
    </source>
</evidence>
<evidence type="ECO:0000313" key="12">
    <source>
        <dbReference type="Proteomes" id="UP000238634"/>
    </source>
</evidence>
<dbReference type="InterPro" id="IPR007115">
    <property type="entry name" value="6-PTP_synth/QueD"/>
</dbReference>
<dbReference type="EMBL" id="PVWG01000009">
    <property type="protein sequence ID" value="PSB19663.1"/>
    <property type="molecule type" value="Genomic_DNA"/>
</dbReference>
<dbReference type="InterPro" id="IPR038418">
    <property type="entry name" value="6-PTP_synth/QueD_sf"/>
</dbReference>
<proteinExistence type="inferred from homology"/>
<keyword evidence="7" id="KW-0862">Zinc</keyword>
<evidence type="ECO:0000256" key="2">
    <source>
        <dbReference type="ARBA" id="ARBA00005061"/>
    </source>
</evidence>
<evidence type="ECO:0000256" key="3">
    <source>
        <dbReference type="ARBA" id="ARBA00008900"/>
    </source>
</evidence>
<protein>
    <recommendedName>
        <fullName evidence="5">6-carboxy-5,6,7,8-tetrahydropterin synthase</fullName>
        <ecNumber evidence="4">4.1.2.50</ecNumber>
    </recommendedName>
    <alternativeName>
        <fullName evidence="9">Queuosine biosynthesis protein QueD</fullName>
    </alternativeName>
</protein>
<dbReference type="STRING" id="1920490.GCA_001895925_00185"/>
<evidence type="ECO:0000256" key="6">
    <source>
        <dbReference type="ARBA" id="ARBA00022723"/>
    </source>
</evidence>
<evidence type="ECO:0000256" key="1">
    <source>
        <dbReference type="ARBA" id="ARBA00001947"/>
    </source>
</evidence>
<reference evidence="11 12" key="2">
    <citation type="submission" date="2018-03" db="EMBL/GenBank/DDBJ databases">
        <title>The ancient ancestry and fast evolution of plastids.</title>
        <authorList>
            <person name="Moore K.R."/>
            <person name="Magnabosco C."/>
            <person name="Momper L."/>
            <person name="Gold D.A."/>
            <person name="Bosak T."/>
            <person name="Fournier G.P."/>
        </authorList>
    </citation>
    <scope>NUCLEOTIDE SEQUENCE [LARGE SCALE GENOMIC DNA]</scope>
    <source>
        <strain evidence="11 12">ULC007</strain>
    </source>
</reference>
<keyword evidence="8" id="KW-0456">Lyase</keyword>
<reference evidence="11 12" key="1">
    <citation type="submission" date="2018-02" db="EMBL/GenBank/DDBJ databases">
        <authorList>
            <person name="Cohen D.B."/>
            <person name="Kent A.D."/>
        </authorList>
    </citation>
    <scope>NUCLEOTIDE SEQUENCE [LARGE SCALE GENOMIC DNA]</scope>
    <source>
        <strain evidence="11 12">ULC007</strain>
    </source>
</reference>